<sequence length="182" mass="21000">MGDSFQFYLDLLLIWLLLIDVCVLAANVINRYTKEPSRYGERSFMKYCVAALVALFVAVVLYSFLHPEVRRPIIEIKQFFSLLDKSIPVSHLTITIAAICCALIPFVRLVKKLQRSQLKERATRDYQAKKIKTLEANVRILKSQLKSNNRKLKVLEYLAEKHGISVNEIDEETKKQRNEKGG</sequence>
<name>F3QHN3_9BURK</name>
<protein>
    <submittedName>
        <fullName evidence="2">Conserved domain protein</fullName>
    </submittedName>
</protein>
<comment type="caution">
    <text evidence="2">The sequence shown here is derived from an EMBL/GenBank/DDBJ whole genome shotgun (WGS) entry which is preliminary data.</text>
</comment>
<dbReference type="Proteomes" id="UP000005156">
    <property type="component" value="Unassembled WGS sequence"/>
</dbReference>
<keyword evidence="1" id="KW-0812">Transmembrane</keyword>
<dbReference type="GeneID" id="43347953"/>
<dbReference type="RefSeq" id="WP_008863496.1">
    <property type="nucleotide sequence ID" value="NZ_GL883681.1"/>
</dbReference>
<dbReference type="AlphaFoldDB" id="F3QHN3"/>
<organism evidence="2 3">
    <name type="scientific">Parasutterella excrementihominis YIT 11859</name>
    <dbReference type="NCBI Taxonomy" id="762966"/>
    <lineage>
        <taxon>Bacteria</taxon>
        <taxon>Pseudomonadati</taxon>
        <taxon>Pseudomonadota</taxon>
        <taxon>Betaproteobacteria</taxon>
        <taxon>Burkholderiales</taxon>
        <taxon>Sutterellaceae</taxon>
        <taxon>Parasutterella</taxon>
    </lineage>
</organism>
<keyword evidence="3" id="KW-1185">Reference proteome</keyword>
<evidence type="ECO:0000313" key="2">
    <source>
        <dbReference type="EMBL" id="EGG57140.1"/>
    </source>
</evidence>
<feature type="transmembrane region" description="Helical" evidence="1">
    <location>
        <begin position="89"/>
        <end position="110"/>
    </location>
</feature>
<keyword evidence="1" id="KW-0472">Membrane</keyword>
<evidence type="ECO:0000313" key="3">
    <source>
        <dbReference type="Proteomes" id="UP000005156"/>
    </source>
</evidence>
<dbReference type="HOGENOM" id="CLU_1480679_0_0_4"/>
<evidence type="ECO:0000256" key="1">
    <source>
        <dbReference type="SAM" id="Phobius"/>
    </source>
</evidence>
<feature type="transmembrane region" description="Helical" evidence="1">
    <location>
        <begin position="12"/>
        <end position="32"/>
    </location>
</feature>
<feature type="transmembrane region" description="Helical" evidence="1">
    <location>
        <begin position="44"/>
        <end position="65"/>
    </location>
</feature>
<accession>F3QHN3</accession>
<dbReference type="EMBL" id="AFBP01000008">
    <property type="protein sequence ID" value="EGG57140.1"/>
    <property type="molecule type" value="Genomic_DNA"/>
</dbReference>
<gene>
    <name evidence="2" type="ORF">HMPREF9439_00430</name>
</gene>
<reference evidence="2 3" key="1">
    <citation type="submission" date="2011-02" db="EMBL/GenBank/DDBJ databases">
        <authorList>
            <person name="Weinstock G."/>
            <person name="Sodergren E."/>
            <person name="Clifton S."/>
            <person name="Fulton L."/>
            <person name="Fulton B."/>
            <person name="Courtney L."/>
            <person name="Fronick C."/>
            <person name="Harrison M."/>
            <person name="Strong C."/>
            <person name="Farmer C."/>
            <person name="Delahaunty K."/>
            <person name="Markovic C."/>
            <person name="Hall O."/>
            <person name="Minx P."/>
            <person name="Tomlinson C."/>
            <person name="Mitreva M."/>
            <person name="Hou S."/>
            <person name="Chen J."/>
            <person name="Wollam A."/>
            <person name="Pepin K.H."/>
            <person name="Johnson M."/>
            <person name="Bhonagiri V."/>
            <person name="Zhang X."/>
            <person name="Suruliraj S."/>
            <person name="Warren W."/>
            <person name="Chinwalla A."/>
            <person name="Mardis E.R."/>
            <person name="Wilson R.K."/>
        </authorList>
    </citation>
    <scope>NUCLEOTIDE SEQUENCE [LARGE SCALE GENOMIC DNA]</scope>
    <source>
        <strain evidence="2 3">YIT 11859</strain>
    </source>
</reference>
<proteinExistence type="predicted"/>
<keyword evidence="1" id="KW-1133">Transmembrane helix</keyword>